<dbReference type="EMBL" id="CQPC01000014">
    <property type="protein sequence ID" value="CNT93420.1"/>
    <property type="molecule type" value="Genomic_DNA"/>
</dbReference>
<reference evidence="1 2" key="1">
    <citation type="submission" date="2015-03" db="EMBL/GenBank/DDBJ databases">
        <authorList>
            <consortium name="Pathogen Informatics"/>
        </authorList>
    </citation>
    <scope>NUCLEOTIDE SEQUENCE [LARGE SCALE GENOMIC DNA]</scope>
    <source>
        <strain evidence="1 2">3476</strain>
    </source>
</reference>
<accession>A0A655C2Q3</accession>
<sequence length="61" mass="6581">MRGTAQTGLNAAEDHRDIFPRFFATLGIDQRGAVRAFARDVIWGVGVIVAQLTVSGVTVDH</sequence>
<organism evidence="1 2">
    <name type="scientific">Salmonella enterica subsp. enterica serovar Bovismorbificans</name>
    <dbReference type="NCBI Taxonomy" id="58097"/>
    <lineage>
        <taxon>Bacteria</taxon>
        <taxon>Pseudomonadati</taxon>
        <taxon>Pseudomonadota</taxon>
        <taxon>Gammaproteobacteria</taxon>
        <taxon>Enterobacterales</taxon>
        <taxon>Enterobacteriaceae</taxon>
        <taxon>Salmonella</taxon>
    </lineage>
</organism>
<dbReference type="Proteomes" id="UP000039541">
    <property type="component" value="Unassembled WGS sequence"/>
</dbReference>
<proteinExistence type="predicted"/>
<name>A0A655C2Q3_SALET</name>
<gene>
    <name evidence="1" type="ORF">ERS008202_01442</name>
</gene>
<evidence type="ECO:0000313" key="1">
    <source>
        <dbReference type="EMBL" id="CNT93420.1"/>
    </source>
</evidence>
<protein>
    <submittedName>
        <fullName evidence="1">Uncharacterized protein</fullName>
    </submittedName>
</protein>
<dbReference type="AlphaFoldDB" id="A0A655C2Q3"/>
<evidence type="ECO:0000313" key="2">
    <source>
        <dbReference type="Proteomes" id="UP000039541"/>
    </source>
</evidence>